<name>A0A7G7G8F6_9BACT</name>
<keyword evidence="6 8" id="KW-1133">Transmembrane helix</keyword>
<dbReference type="GO" id="GO:0016763">
    <property type="term" value="F:pentosyltransferase activity"/>
    <property type="evidence" value="ECO:0007669"/>
    <property type="project" value="TreeGrafter"/>
</dbReference>
<feature type="transmembrane region" description="Helical" evidence="8">
    <location>
        <begin position="293"/>
        <end position="312"/>
    </location>
</feature>
<keyword evidence="11" id="KW-1185">Reference proteome</keyword>
<dbReference type="InterPro" id="IPR038731">
    <property type="entry name" value="RgtA/B/C-like"/>
</dbReference>
<evidence type="ECO:0000256" key="8">
    <source>
        <dbReference type="SAM" id="Phobius"/>
    </source>
</evidence>
<dbReference type="Pfam" id="PF13231">
    <property type="entry name" value="PMT_2"/>
    <property type="match status" value="1"/>
</dbReference>
<protein>
    <submittedName>
        <fullName evidence="10">Glycosyltransferase family 39 protein</fullName>
    </submittedName>
</protein>
<dbReference type="PANTHER" id="PTHR33908:SF11">
    <property type="entry name" value="MEMBRANE PROTEIN"/>
    <property type="match status" value="1"/>
</dbReference>
<evidence type="ECO:0000256" key="6">
    <source>
        <dbReference type="ARBA" id="ARBA00022989"/>
    </source>
</evidence>
<evidence type="ECO:0000259" key="9">
    <source>
        <dbReference type="Pfam" id="PF13231"/>
    </source>
</evidence>
<evidence type="ECO:0000256" key="1">
    <source>
        <dbReference type="ARBA" id="ARBA00004651"/>
    </source>
</evidence>
<dbReference type="RefSeq" id="WP_185274291.1">
    <property type="nucleotide sequence ID" value="NZ_CP055156.1"/>
</dbReference>
<organism evidence="10 11">
    <name type="scientific">Adhaeribacter swui</name>
    <dbReference type="NCBI Taxonomy" id="2086471"/>
    <lineage>
        <taxon>Bacteria</taxon>
        <taxon>Pseudomonadati</taxon>
        <taxon>Bacteroidota</taxon>
        <taxon>Cytophagia</taxon>
        <taxon>Cytophagales</taxon>
        <taxon>Hymenobacteraceae</taxon>
        <taxon>Adhaeribacter</taxon>
    </lineage>
</organism>
<gene>
    <name evidence="10" type="ORF">HUW51_12180</name>
</gene>
<feature type="transmembrane region" description="Helical" evidence="8">
    <location>
        <begin position="77"/>
        <end position="94"/>
    </location>
</feature>
<feature type="transmembrane region" description="Helical" evidence="8">
    <location>
        <begin position="100"/>
        <end position="119"/>
    </location>
</feature>
<dbReference type="EMBL" id="CP055156">
    <property type="protein sequence ID" value="QNF33440.1"/>
    <property type="molecule type" value="Genomic_DNA"/>
</dbReference>
<comment type="subcellular location">
    <subcellularLocation>
        <location evidence="1">Cell membrane</location>
        <topology evidence="1">Multi-pass membrane protein</topology>
    </subcellularLocation>
</comment>
<feature type="domain" description="Glycosyltransferase RgtA/B/C/D-like" evidence="9">
    <location>
        <begin position="54"/>
        <end position="211"/>
    </location>
</feature>
<feature type="transmembrane region" description="Helical" evidence="8">
    <location>
        <begin position="270"/>
        <end position="287"/>
    </location>
</feature>
<evidence type="ECO:0000313" key="11">
    <source>
        <dbReference type="Proteomes" id="UP000515237"/>
    </source>
</evidence>
<dbReference type="GO" id="GO:0009103">
    <property type="term" value="P:lipopolysaccharide biosynthetic process"/>
    <property type="evidence" value="ECO:0007669"/>
    <property type="project" value="UniProtKB-ARBA"/>
</dbReference>
<keyword evidence="4 10" id="KW-0808">Transferase</keyword>
<proteinExistence type="predicted"/>
<feature type="transmembrane region" description="Helical" evidence="8">
    <location>
        <begin position="324"/>
        <end position="344"/>
    </location>
</feature>
<dbReference type="KEGG" id="aswu:HUW51_12180"/>
<keyword evidence="3" id="KW-0328">Glycosyltransferase</keyword>
<feature type="transmembrane region" description="Helical" evidence="8">
    <location>
        <begin position="193"/>
        <end position="213"/>
    </location>
</feature>
<accession>A0A7G7G8F6</accession>
<feature type="transmembrane region" description="Helical" evidence="8">
    <location>
        <begin position="126"/>
        <end position="145"/>
    </location>
</feature>
<evidence type="ECO:0000256" key="7">
    <source>
        <dbReference type="ARBA" id="ARBA00023136"/>
    </source>
</evidence>
<sequence>MVLNNSRFSVLLLVLVLIKFALSYVSVHPAYEFQRDEYLYLDEANHLAWGFLEVPPALALQAWLTKALGNHWYLVRFWPALFGALTMWVIGLTVKRLQGGWFALALAGIGFLASAYLRINILFQPNALEFLCWSVYFYLLISYLQQPKNKYLYLLGLFIGVGLLNKYSVIFFLAGALPIIALSRYRVVFLKPAFYLAIGLAFLIFLPNLIWQWQHKFPVWQHMQELKATQLDLVKPTDFLKDQLLMSFPGAFIWLAGLIALLLARWARPYAVVGLIYLAVIGIFLWLHGKSYYALGLYPVLLAFGGVVWERIVAMRWQLFLKPILLLIPLLLIAPAVPLLLPVLSPEATARYCQKFKATGILRWEDGQDHLLPQDYADMLGWEEMATLVRQAYAQIPVAERAETIIWCDNYGEAGAVNYYNAKYHLPRAHSTNASYSLWSPPRVNPKVVILVSDEAATDLMPHFKSTQIVGRLNNPLYRESETHVSILREPDQALLQRWNAEIIAERQKFGME</sequence>
<evidence type="ECO:0000256" key="3">
    <source>
        <dbReference type="ARBA" id="ARBA00022676"/>
    </source>
</evidence>
<feature type="transmembrane region" description="Helical" evidence="8">
    <location>
        <begin position="244"/>
        <end position="263"/>
    </location>
</feature>
<dbReference type="InterPro" id="IPR050297">
    <property type="entry name" value="LipidA_mod_glycosyltrf_83"/>
</dbReference>
<dbReference type="AlphaFoldDB" id="A0A7G7G8F6"/>
<dbReference type="GO" id="GO:0005886">
    <property type="term" value="C:plasma membrane"/>
    <property type="evidence" value="ECO:0007669"/>
    <property type="project" value="UniProtKB-SubCell"/>
</dbReference>
<keyword evidence="7 8" id="KW-0472">Membrane</keyword>
<keyword evidence="2" id="KW-1003">Cell membrane</keyword>
<dbReference type="Proteomes" id="UP000515237">
    <property type="component" value="Chromosome"/>
</dbReference>
<evidence type="ECO:0000256" key="5">
    <source>
        <dbReference type="ARBA" id="ARBA00022692"/>
    </source>
</evidence>
<keyword evidence="5 8" id="KW-0812">Transmembrane</keyword>
<evidence type="ECO:0000256" key="2">
    <source>
        <dbReference type="ARBA" id="ARBA00022475"/>
    </source>
</evidence>
<evidence type="ECO:0000313" key="10">
    <source>
        <dbReference type="EMBL" id="QNF33440.1"/>
    </source>
</evidence>
<feature type="transmembrane region" description="Helical" evidence="8">
    <location>
        <begin position="151"/>
        <end position="181"/>
    </location>
</feature>
<reference evidence="10 11" key="1">
    <citation type="journal article" date="2018" name="Int. J. Syst. Evol. Microbiol.">
        <title>Adhaeribacter swui sp. nov., isolated from wet mud.</title>
        <authorList>
            <person name="Kim D.U."/>
            <person name="Kim K.W."/>
            <person name="Kang M.S."/>
            <person name="Kim J.Y."/>
            <person name="Jang J.H."/>
            <person name="Kim M.K."/>
        </authorList>
    </citation>
    <scope>NUCLEOTIDE SEQUENCE [LARGE SCALE GENOMIC DNA]</scope>
    <source>
        <strain evidence="10 11">KCTC 52873</strain>
    </source>
</reference>
<evidence type="ECO:0000256" key="4">
    <source>
        <dbReference type="ARBA" id="ARBA00022679"/>
    </source>
</evidence>
<dbReference type="PANTHER" id="PTHR33908">
    <property type="entry name" value="MANNOSYLTRANSFERASE YKCB-RELATED"/>
    <property type="match status" value="1"/>
</dbReference>